<gene>
    <name evidence="1" type="ORF">GGQ68_002542</name>
</gene>
<dbReference type="Proteomes" id="UP000541426">
    <property type="component" value="Unassembled WGS sequence"/>
</dbReference>
<proteinExistence type="predicted"/>
<dbReference type="AlphaFoldDB" id="A0A7W6DVT4"/>
<accession>A0A7W6DVT4</accession>
<organism evidence="1 2">
    <name type="scientific">Sagittula marina</name>
    <dbReference type="NCBI Taxonomy" id="943940"/>
    <lineage>
        <taxon>Bacteria</taxon>
        <taxon>Pseudomonadati</taxon>
        <taxon>Pseudomonadota</taxon>
        <taxon>Alphaproteobacteria</taxon>
        <taxon>Rhodobacterales</taxon>
        <taxon>Roseobacteraceae</taxon>
        <taxon>Sagittula</taxon>
    </lineage>
</organism>
<protein>
    <submittedName>
        <fullName evidence="1">Uncharacterized protein</fullName>
    </submittedName>
</protein>
<dbReference type="EMBL" id="JACIEJ010000005">
    <property type="protein sequence ID" value="MBB3986204.1"/>
    <property type="molecule type" value="Genomic_DNA"/>
</dbReference>
<evidence type="ECO:0000313" key="2">
    <source>
        <dbReference type="Proteomes" id="UP000541426"/>
    </source>
</evidence>
<keyword evidence="2" id="KW-1185">Reference proteome</keyword>
<comment type="caution">
    <text evidence="1">The sequence shown here is derived from an EMBL/GenBank/DDBJ whole genome shotgun (WGS) entry which is preliminary data.</text>
</comment>
<evidence type="ECO:0000313" key="1">
    <source>
        <dbReference type="EMBL" id="MBB3986204.1"/>
    </source>
</evidence>
<sequence>MNSYIADLITLAGLLLTLVGAGVTAKAVILREDDAIKIGLSRYSGGTKEGNLKLPMVQNLLWSSKAAKWGLVTVGVGTLLQAVPVLFRVVF</sequence>
<name>A0A7W6DVT4_9RHOB</name>
<reference evidence="1 2" key="1">
    <citation type="submission" date="2020-08" db="EMBL/GenBank/DDBJ databases">
        <title>Genomic Encyclopedia of Type Strains, Phase IV (KMG-IV): sequencing the most valuable type-strain genomes for metagenomic binning, comparative biology and taxonomic classification.</title>
        <authorList>
            <person name="Goeker M."/>
        </authorList>
    </citation>
    <scope>NUCLEOTIDE SEQUENCE [LARGE SCALE GENOMIC DNA]</scope>
    <source>
        <strain evidence="1 2">DSM 102235</strain>
    </source>
</reference>